<feature type="transmembrane region" description="Helical" evidence="1">
    <location>
        <begin position="73"/>
        <end position="93"/>
    </location>
</feature>
<organism evidence="2 3">
    <name type="scientific">Burkholderia metallica</name>
    <dbReference type="NCBI Taxonomy" id="488729"/>
    <lineage>
        <taxon>Bacteria</taxon>
        <taxon>Pseudomonadati</taxon>
        <taxon>Pseudomonadota</taxon>
        <taxon>Betaproteobacteria</taxon>
        <taxon>Burkholderiales</taxon>
        <taxon>Burkholderiaceae</taxon>
        <taxon>Burkholderia</taxon>
        <taxon>Burkholderia cepacia complex</taxon>
    </lineage>
</organism>
<comment type="caution">
    <text evidence="2">The sequence shown here is derived from an EMBL/GenBank/DDBJ whole genome shotgun (WGS) entry which is preliminary data.</text>
</comment>
<keyword evidence="1" id="KW-0472">Membrane</keyword>
<dbReference type="EMBL" id="JAUJSQ010000008">
    <property type="protein sequence ID" value="MDN7933773.1"/>
    <property type="molecule type" value="Genomic_DNA"/>
</dbReference>
<evidence type="ECO:0000313" key="3">
    <source>
        <dbReference type="Proteomes" id="UP001171606"/>
    </source>
</evidence>
<protein>
    <recommendedName>
        <fullName evidence="4">Histidine kinase</fullName>
    </recommendedName>
</protein>
<reference evidence="2" key="1">
    <citation type="submission" date="2023-07" db="EMBL/GenBank/DDBJ databases">
        <title>A collection of bacterial strains from the Burkholderia cepacia Research Laboratory and Repository.</title>
        <authorList>
            <person name="Lipuma J."/>
            <person name="Spilker T."/>
            <person name="Caverly L."/>
        </authorList>
    </citation>
    <scope>NUCLEOTIDE SEQUENCE</scope>
    <source>
        <strain evidence="2">AU42020</strain>
    </source>
</reference>
<dbReference type="SUPFAM" id="SSF46894">
    <property type="entry name" value="C-terminal effector domain of the bipartite response regulators"/>
    <property type="match status" value="1"/>
</dbReference>
<name>A0ABT8PFB8_9BURK</name>
<evidence type="ECO:0008006" key="4">
    <source>
        <dbReference type="Google" id="ProtNLM"/>
    </source>
</evidence>
<dbReference type="Gene3D" id="1.10.10.10">
    <property type="entry name" value="Winged helix-like DNA-binding domain superfamily/Winged helix DNA-binding domain"/>
    <property type="match status" value="1"/>
</dbReference>
<dbReference type="InterPro" id="IPR036388">
    <property type="entry name" value="WH-like_DNA-bd_sf"/>
</dbReference>
<keyword evidence="1" id="KW-1133">Transmembrane helix</keyword>
<feature type="transmembrane region" description="Helical" evidence="1">
    <location>
        <begin position="114"/>
        <end position="135"/>
    </location>
</feature>
<evidence type="ECO:0000256" key="1">
    <source>
        <dbReference type="SAM" id="Phobius"/>
    </source>
</evidence>
<sequence length="344" mass="37988">MKAHYARIARLARIAAPARNPALLAAQFRVFAGQLPVMYQILISSTWSLAVTHLGSTPWWLSVAMPAATTLTVTNWLVIPIAVTFTTWALLLFPYGDAWQKAQVAFFLSTHEPTLVATAINMACVSAALIAVISVNDRCFLNTVDAQAESRLREHAQTRLARMIDDMPVAMMTADPQTFRINYLNATSRNLLRSIEHLLPIRADEALGAPIDFFPPGLQQRRLLADPANLPHCARVRLGPEVLDIQVSAVRDAEGGYIGPMLSWSIVTQQAEAEARIQQLPHHDSLTGLPNRATFVAELNASLRRPDTTLATYVSKLRTSLGPRPKNGLAITTVYNYGYRLERT</sequence>
<dbReference type="PANTHER" id="PTHR44757:SF2">
    <property type="entry name" value="BIOFILM ARCHITECTURE MAINTENANCE PROTEIN MBAA"/>
    <property type="match status" value="1"/>
</dbReference>
<dbReference type="InterPro" id="IPR016032">
    <property type="entry name" value="Sig_transdc_resp-reg_C-effctor"/>
</dbReference>
<evidence type="ECO:0000313" key="2">
    <source>
        <dbReference type="EMBL" id="MDN7933773.1"/>
    </source>
</evidence>
<accession>A0ABT8PFB8</accession>
<dbReference type="Gene3D" id="3.30.450.20">
    <property type="entry name" value="PAS domain"/>
    <property type="match status" value="1"/>
</dbReference>
<dbReference type="Proteomes" id="UP001171606">
    <property type="component" value="Unassembled WGS sequence"/>
</dbReference>
<keyword evidence="1" id="KW-0812">Transmembrane</keyword>
<dbReference type="RefSeq" id="WP_301756177.1">
    <property type="nucleotide sequence ID" value="NZ_JAUJSQ010000008.1"/>
</dbReference>
<dbReference type="PANTHER" id="PTHR44757">
    <property type="entry name" value="DIGUANYLATE CYCLASE DGCP"/>
    <property type="match status" value="1"/>
</dbReference>
<proteinExistence type="predicted"/>
<dbReference type="InterPro" id="IPR052155">
    <property type="entry name" value="Biofilm_reg_signaling"/>
</dbReference>
<gene>
    <name evidence="2" type="ORF">QZM52_21025</name>
</gene>
<keyword evidence="3" id="KW-1185">Reference proteome</keyword>